<reference evidence="2" key="1">
    <citation type="submission" date="2021-06" db="EMBL/GenBank/DDBJ databases">
        <title>Comparative genomics, transcriptomics and evolutionary studies reveal genomic signatures of adaptation to plant cell wall in hemibiotrophic fungi.</title>
        <authorList>
            <consortium name="DOE Joint Genome Institute"/>
            <person name="Baroncelli R."/>
            <person name="Diaz J.F."/>
            <person name="Benocci T."/>
            <person name="Peng M."/>
            <person name="Battaglia E."/>
            <person name="Haridas S."/>
            <person name="Andreopoulos W."/>
            <person name="Labutti K."/>
            <person name="Pangilinan J."/>
            <person name="Floch G.L."/>
            <person name="Makela M.R."/>
            <person name="Henrissat B."/>
            <person name="Grigoriev I.V."/>
            <person name="Crouch J.A."/>
            <person name="De Vries R.P."/>
            <person name="Sukno S.A."/>
            <person name="Thon M.R."/>
        </authorList>
    </citation>
    <scope>NUCLEOTIDE SEQUENCE</scope>
    <source>
        <strain evidence="2">CBS 193.32</strain>
    </source>
</reference>
<accession>A0AAJ0ALE5</accession>
<dbReference type="Proteomes" id="UP001224890">
    <property type="component" value="Unassembled WGS sequence"/>
</dbReference>
<keyword evidence="3" id="KW-1185">Reference proteome</keyword>
<gene>
    <name evidence="2" type="ORF">BDP55DRAFT_768239</name>
</gene>
<dbReference type="EMBL" id="JAHMHR010000019">
    <property type="protein sequence ID" value="KAK1676065.1"/>
    <property type="molecule type" value="Genomic_DNA"/>
</dbReference>
<dbReference type="SUPFAM" id="SSF54695">
    <property type="entry name" value="POZ domain"/>
    <property type="match status" value="1"/>
</dbReference>
<protein>
    <recommendedName>
        <fullName evidence="1">BTB domain-containing protein</fullName>
    </recommendedName>
</protein>
<name>A0AAJ0ALE5_9PEZI</name>
<evidence type="ECO:0000313" key="2">
    <source>
        <dbReference type="EMBL" id="KAK1676065.1"/>
    </source>
</evidence>
<feature type="domain" description="BTB" evidence="1">
    <location>
        <begin position="251"/>
        <end position="335"/>
    </location>
</feature>
<comment type="caution">
    <text evidence="2">The sequence shown here is derived from an EMBL/GenBank/DDBJ whole genome shotgun (WGS) entry which is preliminary data.</text>
</comment>
<dbReference type="Gene3D" id="3.30.710.10">
    <property type="entry name" value="Potassium Channel Kv1.1, Chain A"/>
    <property type="match status" value="1"/>
</dbReference>
<dbReference type="AlphaFoldDB" id="A0AAJ0ALE5"/>
<sequence length="345" mass="39064">MTSTHTNEQWQSVNAKIPSNRIFDFRKDGSMSLDSFRINSRPPDLGFKAIVSKKKMGEASKRFSDPKRRQKLEYDLAKDHLAPIMILLDIAHGSGIFVPKMVTAIELEFLVIHAHMYELEHLLRPYLKLWMPSKEERLGAGNCCDCVAWVALEIGNDEVYNEMISHLAFCSGVDEGGNIISLGSSTDLLKGRYKFIDKTEIPDAVTELRTEYLRFHLKQLKKAIAPEDNNRVCVADKATPFGNLKDGSVVEFVVCSRALARASSVFRAMLLGGFSESKPERDDWVVELPEVRTAPFSILLKIIHGRFCEVPQSLTLEELYQLLVVTDKYDMVSVIFQLASTWFEP</sequence>
<dbReference type="InterPro" id="IPR011333">
    <property type="entry name" value="SKP1/BTB/POZ_sf"/>
</dbReference>
<dbReference type="Pfam" id="PF00651">
    <property type="entry name" value="BTB"/>
    <property type="match status" value="1"/>
</dbReference>
<proteinExistence type="predicted"/>
<dbReference type="InterPro" id="IPR000210">
    <property type="entry name" value="BTB/POZ_dom"/>
</dbReference>
<evidence type="ECO:0000259" key="1">
    <source>
        <dbReference type="Pfam" id="PF00651"/>
    </source>
</evidence>
<evidence type="ECO:0000313" key="3">
    <source>
        <dbReference type="Proteomes" id="UP001224890"/>
    </source>
</evidence>
<organism evidence="2 3">
    <name type="scientific">Colletotrichum godetiae</name>
    <dbReference type="NCBI Taxonomy" id="1209918"/>
    <lineage>
        <taxon>Eukaryota</taxon>
        <taxon>Fungi</taxon>
        <taxon>Dikarya</taxon>
        <taxon>Ascomycota</taxon>
        <taxon>Pezizomycotina</taxon>
        <taxon>Sordariomycetes</taxon>
        <taxon>Hypocreomycetidae</taxon>
        <taxon>Glomerellales</taxon>
        <taxon>Glomerellaceae</taxon>
        <taxon>Colletotrichum</taxon>
        <taxon>Colletotrichum acutatum species complex</taxon>
    </lineage>
</organism>
<dbReference type="GeneID" id="85465547"/>
<dbReference type="RefSeq" id="XP_060430068.1">
    <property type="nucleotide sequence ID" value="XM_060581021.1"/>
</dbReference>